<organism evidence="3 4">
    <name type="scientific">Paenibacillus alvei</name>
    <name type="common">Bacillus alvei</name>
    <dbReference type="NCBI Taxonomy" id="44250"/>
    <lineage>
        <taxon>Bacteria</taxon>
        <taxon>Bacillati</taxon>
        <taxon>Bacillota</taxon>
        <taxon>Bacilli</taxon>
        <taxon>Bacillales</taxon>
        <taxon>Paenibacillaceae</taxon>
        <taxon>Paenibacillus</taxon>
    </lineage>
</organism>
<dbReference type="Proteomes" id="UP001527181">
    <property type="component" value="Unassembled WGS sequence"/>
</dbReference>
<keyword evidence="2" id="KW-0472">Membrane</keyword>
<reference evidence="3 4" key="1">
    <citation type="submission" date="2022-05" db="EMBL/GenBank/DDBJ databases">
        <title>Genome Sequencing of Bee-Associated Microbes.</title>
        <authorList>
            <person name="Dunlap C."/>
        </authorList>
    </citation>
    <scope>NUCLEOTIDE SEQUENCE [LARGE SCALE GENOMIC DNA]</scope>
    <source>
        <strain evidence="3 4">NRRL B-04010</strain>
    </source>
</reference>
<accession>A0ABT4GUS0</accession>
<gene>
    <name evidence="3" type="ORF">M5X12_07600</name>
</gene>
<comment type="caution">
    <text evidence="3">The sequence shown here is derived from an EMBL/GenBank/DDBJ whole genome shotgun (WGS) entry which is preliminary data.</text>
</comment>
<feature type="region of interest" description="Disordered" evidence="1">
    <location>
        <begin position="63"/>
        <end position="87"/>
    </location>
</feature>
<proteinExistence type="predicted"/>
<keyword evidence="2" id="KW-1133">Transmembrane helix</keyword>
<keyword evidence="4" id="KW-1185">Reference proteome</keyword>
<sequence length="87" mass="9386">MEKINWTRKLASRKFWALVAALGTSVLVAFGAGEEAIVQVTGVIGAVGAVIAYIFAEAYVDGKRSDGERSDSYDGKREEKSEGDSRE</sequence>
<dbReference type="RefSeq" id="WP_268599616.1">
    <property type="nucleotide sequence ID" value="NZ_JAMDNP010000011.1"/>
</dbReference>
<evidence type="ECO:0000256" key="2">
    <source>
        <dbReference type="SAM" id="Phobius"/>
    </source>
</evidence>
<keyword evidence="2" id="KW-0812">Transmembrane</keyword>
<evidence type="ECO:0000256" key="1">
    <source>
        <dbReference type="SAM" id="MobiDB-lite"/>
    </source>
</evidence>
<name>A0ABT4GUS0_PAEAL</name>
<evidence type="ECO:0000313" key="4">
    <source>
        <dbReference type="Proteomes" id="UP001527181"/>
    </source>
</evidence>
<dbReference type="EMBL" id="JAMDNP010000011">
    <property type="protein sequence ID" value="MCY9760441.1"/>
    <property type="molecule type" value="Genomic_DNA"/>
</dbReference>
<protein>
    <submittedName>
        <fullName evidence="3">Uncharacterized protein</fullName>
    </submittedName>
</protein>
<evidence type="ECO:0000313" key="3">
    <source>
        <dbReference type="EMBL" id="MCY9760441.1"/>
    </source>
</evidence>
<feature type="transmembrane region" description="Helical" evidence="2">
    <location>
        <begin position="41"/>
        <end position="60"/>
    </location>
</feature>